<sequence>MCDENKHYEQALNQSFKYLSIRPRSQKEIFQYLMQKNYPRGTVEVVLNRLMELGYIDDEYFANSFAEEKVILSNNPIGPYKLKYELAKKGISGEIIDQVIAQYFEDEQSLAQLAFQKKYPQEDLEHDDLIKAAKYLERRGFSYEIIRSVVFS</sequence>
<evidence type="ECO:0000256" key="3">
    <source>
        <dbReference type="ARBA" id="ARBA00018111"/>
    </source>
</evidence>
<dbReference type="FunCoup" id="B2A3V5">
    <property type="interactions" value="3"/>
</dbReference>
<dbReference type="PANTHER" id="PTHR33602">
    <property type="entry name" value="REGULATORY PROTEIN RECX FAMILY PROTEIN"/>
    <property type="match status" value="1"/>
</dbReference>
<evidence type="ECO:0000259" key="7">
    <source>
        <dbReference type="Pfam" id="PF21982"/>
    </source>
</evidence>
<dbReference type="InterPro" id="IPR003783">
    <property type="entry name" value="Regulatory_RecX"/>
</dbReference>
<dbReference type="HOGENOM" id="CLU_066607_0_1_9"/>
<dbReference type="InterPro" id="IPR053926">
    <property type="entry name" value="RecX_HTH_1st"/>
</dbReference>
<name>B2A3V5_NATTJ</name>
<evidence type="ECO:0000256" key="1">
    <source>
        <dbReference type="ARBA" id="ARBA00004496"/>
    </source>
</evidence>
<evidence type="ECO:0000256" key="5">
    <source>
        <dbReference type="HAMAP-Rule" id="MF_01114"/>
    </source>
</evidence>
<evidence type="ECO:0000256" key="4">
    <source>
        <dbReference type="ARBA" id="ARBA00022490"/>
    </source>
</evidence>
<proteinExistence type="inferred from homology"/>
<keyword evidence="4 5" id="KW-0963">Cytoplasm</keyword>
<protein>
    <recommendedName>
        <fullName evidence="3 5">Regulatory protein RecX</fullName>
    </recommendedName>
</protein>
<dbReference type="InParanoid" id="B2A3V5"/>
<dbReference type="Proteomes" id="UP000001683">
    <property type="component" value="Chromosome"/>
</dbReference>
<feature type="domain" description="RecX second three-helical" evidence="6">
    <location>
        <begin position="57"/>
        <end position="99"/>
    </location>
</feature>
<comment type="subcellular location">
    <subcellularLocation>
        <location evidence="1 5">Cytoplasm</location>
    </subcellularLocation>
</comment>
<dbReference type="HAMAP" id="MF_01114">
    <property type="entry name" value="RecX"/>
    <property type="match status" value="1"/>
</dbReference>
<evidence type="ECO:0000259" key="6">
    <source>
        <dbReference type="Pfam" id="PF02631"/>
    </source>
</evidence>
<dbReference type="KEGG" id="nth:Nther_1474"/>
<dbReference type="eggNOG" id="COG2137">
    <property type="taxonomic scope" value="Bacteria"/>
</dbReference>
<accession>B2A3V5</accession>
<evidence type="ECO:0000313" key="9">
    <source>
        <dbReference type="Proteomes" id="UP000001683"/>
    </source>
</evidence>
<dbReference type="AlphaFoldDB" id="B2A3V5"/>
<dbReference type="OrthoDB" id="5421057at2"/>
<comment type="similarity">
    <text evidence="2 5">Belongs to the RecX family.</text>
</comment>
<organism evidence="8 9">
    <name type="scientific">Natranaerobius thermophilus (strain ATCC BAA-1301 / DSM 18059 / JW/NM-WN-LF)</name>
    <dbReference type="NCBI Taxonomy" id="457570"/>
    <lineage>
        <taxon>Bacteria</taxon>
        <taxon>Bacillati</taxon>
        <taxon>Bacillota</taxon>
        <taxon>Clostridia</taxon>
        <taxon>Natranaerobiales</taxon>
        <taxon>Natranaerobiaceae</taxon>
        <taxon>Natranaerobius</taxon>
    </lineage>
</organism>
<gene>
    <name evidence="5" type="primary">recX</name>
    <name evidence="8" type="ordered locus">Nther_1474</name>
</gene>
<reference evidence="8 9" key="2">
    <citation type="journal article" date="2011" name="J. Bacteriol.">
        <title>Complete genome sequence of the anaerobic, halophilic alkalithermophile Natranaerobius thermophilus JW/NM-WN-LF.</title>
        <authorList>
            <person name="Zhao B."/>
            <person name="Mesbah N.M."/>
            <person name="Dalin E."/>
            <person name="Goodwin L."/>
            <person name="Nolan M."/>
            <person name="Pitluck S."/>
            <person name="Chertkov O."/>
            <person name="Brettin T.S."/>
            <person name="Han J."/>
            <person name="Larimer F.W."/>
            <person name="Land M.L."/>
            <person name="Hauser L."/>
            <person name="Kyrpides N."/>
            <person name="Wiegel J."/>
        </authorList>
    </citation>
    <scope>NUCLEOTIDE SEQUENCE [LARGE SCALE GENOMIC DNA]</scope>
    <source>
        <strain evidence="9">ATCC BAA-1301 / DSM 18059 / JW/NM-WN-LF</strain>
    </source>
</reference>
<dbReference type="RefSeq" id="WP_012447929.1">
    <property type="nucleotide sequence ID" value="NC_010718.1"/>
</dbReference>
<dbReference type="Pfam" id="PF02631">
    <property type="entry name" value="RecX_HTH2"/>
    <property type="match status" value="1"/>
</dbReference>
<dbReference type="Pfam" id="PF21982">
    <property type="entry name" value="RecX_HTH1"/>
    <property type="match status" value="1"/>
</dbReference>
<dbReference type="EMBL" id="CP001034">
    <property type="protein sequence ID" value="ACB85057.1"/>
    <property type="molecule type" value="Genomic_DNA"/>
</dbReference>
<dbReference type="GO" id="GO:0005737">
    <property type="term" value="C:cytoplasm"/>
    <property type="evidence" value="ECO:0007669"/>
    <property type="project" value="UniProtKB-SubCell"/>
</dbReference>
<reference evidence="8 9" key="1">
    <citation type="submission" date="2008-04" db="EMBL/GenBank/DDBJ databases">
        <title>Complete sequence of chromosome of Natranaerobius thermophilus JW/NM-WN-LF.</title>
        <authorList>
            <consortium name="US DOE Joint Genome Institute"/>
            <person name="Copeland A."/>
            <person name="Lucas S."/>
            <person name="Lapidus A."/>
            <person name="Glavina del Rio T."/>
            <person name="Dalin E."/>
            <person name="Tice H."/>
            <person name="Bruce D."/>
            <person name="Goodwin L."/>
            <person name="Pitluck S."/>
            <person name="Chertkov O."/>
            <person name="Brettin T."/>
            <person name="Detter J.C."/>
            <person name="Han C."/>
            <person name="Kuske C.R."/>
            <person name="Schmutz J."/>
            <person name="Larimer F."/>
            <person name="Land M."/>
            <person name="Hauser L."/>
            <person name="Kyrpides N."/>
            <person name="Lykidis A."/>
            <person name="Mesbah N.M."/>
            <person name="Wiegel J."/>
        </authorList>
    </citation>
    <scope>NUCLEOTIDE SEQUENCE [LARGE SCALE GENOMIC DNA]</scope>
    <source>
        <strain evidence="9">ATCC BAA-1301 / DSM 18059 / JW/NM-WN-LF</strain>
    </source>
</reference>
<dbReference type="GO" id="GO:0006282">
    <property type="term" value="P:regulation of DNA repair"/>
    <property type="evidence" value="ECO:0007669"/>
    <property type="project" value="UniProtKB-UniRule"/>
</dbReference>
<dbReference type="STRING" id="457570.Nther_1474"/>
<dbReference type="PANTHER" id="PTHR33602:SF1">
    <property type="entry name" value="REGULATORY PROTEIN RECX FAMILY PROTEIN"/>
    <property type="match status" value="1"/>
</dbReference>
<keyword evidence="9" id="KW-1185">Reference proteome</keyword>
<feature type="domain" description="RecX first three-helical" evidence="7">
    <location>
        <begin position="11"/>
        <end position="50"/>
    </location>
</feature>
<dbReference type="Gene3D" id="1.10.10.10">
    <property type="entry name" value="Winged helix-like DNA-binding domain superfamily/Winged helix DNA-binding domain"/>
    <property type="match status" value="3"/>
</dbReference>
<comment type="function">
    <text evidence="5">Modulates RecA activity.</text>
</comment>
<dbReference type="InterPro" id="IPR053924">
    <property type="entry name" value="RecX_HTH_2nd"/>
</dbReference>
<dbReference type="InterPro" id="IPR036388">
    <property type="entry name" value="WH-like_DNA-bd_sf"/>
</dbReference>
<evidence type="ECO:0000256" key="2">
    <source>
        <dbReference type="ARBA" id="ARBA00009695"/>
    </source>
</evidence>
<evidence type="ECO:0000313" key="8">
    <source>
        <dbReference type="EMBL" id="ACB85057.1"/>
    </source>
</evidence>